<evidence type="ECO:0008006" key="4">
    <source>
        <dbReference type="Google" id="ProtNLM"/>
    </source>
</evidence>
<sequence>MKISILILCLFLMAVACKKDTALQTMQQQVTGKWELVRSISGWGGTREFEAGNGNTITFTGNNFTQQVIGTDTIYNFEGTFTIYTAKPCDFAAETTLINFSGLFLDTYPQQINFTDNGELSFGATECIADGGTSFYKKIR</sequence>
<gene>
    <name evidence="2" type="ORF">GD597_07655</name>
</gene>
<dbReference type="EMBL" id="WHPF01000005">
    <property type="protein sequence ID" value="NNV55328.1"/>
    <property type="molecule type" value="Genomic_DNA"/>
</dbReference>
<evidence type="ECO:0000313" key="3">
    <source>
        <dbReference type="Proteomes" id="UP000598971"/>
    </source>
</evidence>
<dbReference type="Proteomes" id="UP000598971">
    <property type="component" value="Unassembled WGS sequence"/>
</dbReference>
<organism evidence="2 3">
    <name type="scientific">Limnovirga soli</name>
    <dbReference type="NCBI Taxonomy" id="2656915"/>
    <lineage>
        <taxon>Bacteria</taxon>
        <taxon>Pseudomonadati</taxon>
        <taxon>Bacteroidota</taxon>
        <taxon>Chitinophagia</taxon>
        <taxon>Chitinophagales</taxon>
        <taxon>Chitinophagaceae</taxon>
        <taxon>Limnovirga</taxon>
    </lineage>
</organism>
<dbReference type="PROSITE" id="PS51257">
    <property type="entry name" value="PROKAR_LIPOPROTEIN"/>
    <property type="match status" value="1"/>
</dbReference>
<evidence type="ECO:0000313" key="2">
    <source>
        <dbReference type="EMBL" id="NNV55328.1"/>
    </source>
</evidence>
<accession>A0A8J8FEL6</accession>
<feature type="chain" id="PRO_5035308312" description="Lipocalin-like domain-containing protein" evidence="1">
    <location>
        <begin position="19"/>
        <end position="140"/>
    </location>
</feature>
<keyword evidence="3" id="KW-1185">Reference proteome</keyword>
<keyword evidence="1" id="KW-0732">Signal</keyword>
<dbReference type="RefSeq" id="WP_171607259.1">
    <property type="nucleotide sequence ID" value="NZ_WHPF01000005.1"/>
</dbReference>
<evidence type="ECO:0000256" key="1">
    <source>
        <dbReference type="SAM" id="SignalP"/>
    </source>
</evidence>
<protein>
    <recommendedName>
        <fullName evidence="4">Lipocalin-like domain-containing protein</fullName>
    </recommendedName>
</protein>
<feature type="signal peptide" evidence="1">
    <location>
        <begin position="1"/>
        <end position="18"/>
    </location>
</feature>
<dbReference type="AlphaFoldDB" id="A0A8J8FEL6"/>
<comment type="caution">
    <text evidence="2">The sequence shown here is derived from an EMBL/GenBank/DDBJ whole genome shotgun (WGS) entry which is preliminary data.</text>
</comment>
<reference evidence="2" key="1">
    <citation type="submission" date="2019-10" db="EMBL/GenBank/DDBJ databases">
        <title>Draft genome sequence of Panacibacter sp. KCS-6.</title>
        <authorList>
            <person name="Yim K.J."/>
        </authorList>
    </citation>
    <scope>NUCLEOTIDE SEQUENCE</scope>
    <source>
        <strain evidence="2">KCS-6</strain>
    </source>
</reference>
<name>A0A8J8FEL6_9BACT</name>
<proteinExistence type="predicted"/>